<keyword evidence="1" id="KW-0112">Calmodulin-binding</keyword>
<evidence type="ECO:0000259" key="5">
    <source>
        <dbReference type="Pfam" id="PF13178"/>
    </source>
</evidence>
<dbReference type="PROSITE" id="PS50096">
    <property type="entry name" value="IQ"/>
    <property type="match status" value="1"/>
</dbReference>
<feature type="region of interest" description="Disordered" evidence="4">
    <location>
        <begin position="1"/>
        <end position="82"/>
    </location>
</feature>
<sequence length="570" mass="62783">DGSRHRRRRSGEHMGRATRWIRGLLGGKKANPGEPSAGIKEKRKWSFGKSSREKERQLSPLRRGEHPRPPSPAPSEERKGSYRELTRLCGTAALVVDEEEQSKRAIAVAAATAAVAEAAVAAAQAAAVVVRLTSSGRTVMGLVGGKREESAAVKIQSTFRGYLVGLLCSPPSSTGTLLTFYFPLLSLDLLPFPFRFGGLIDTVVEEEYLLARRALRALRGLVKLQALVRGNIVRKQAAETLRCMQALVRVQARARACRALRSERDGSEKGNRMRAVSFRSHFSDLCSCNFVLFIICMYKSYRFQGPPTPEKYEQAVRSSATKSDGTCALKRNSSKHAGADDRPDTAAWNWLDRWVAERYWDSREGARKTGIFALIDDEKNAKILEVDPGKPQFSHKRSNHHQYSCSTLTSDYNSRSFTTVQDSPSKDSTAAQQSIPSPSSVNMQQQCLSSLRFPLEVVGFCESPQLYSSSSRRGSTTKGPFTPSNGEGSQSLFSGFADFPSYMANTQSSRAKLRSHSAPKQRPEYDKSGSLKRSSGAVVAQRSSSLHAKFTNKAYPGSGRLDRLGMPLRI</sequence>
<dbReference type="InterPro" id="IPR000048">
    <property type="entry name" value="IQ_motif_EF-hand-BS"/>
</dbReference>
<feature type="region of interest" description="Disordered" evidence="4">
    <location>
        <begin position="416"/>
        <end position="441"/>
    </location>
</feature>
<dbReference type="GO" id="GO:0005516">
    <property type="term" value="F:calmodulin binding"/>
    <property type="evidence" value="ECO:0007669"/>
    <property type="project" value="UniProtKB-KW"/>
</dbReference>
<accession>A0A426X3X2</accession>
<dbReference type="Proteomes" id="UP000287651">
    <property type="component" value="Unassembled WGS sequence"/>
</dbReference>
<reference evidence="6 7" key="1">
    <citation type="journal article" date="2014" name="Agronomy (Basel)">
        <title>A Draft Genome Sequence for Ensete ventricosum, the Drought-Tolerant Tree Against Hunger.</title>
        <authorList>
            <person name="Harrison J."/>
            <person name="Moore K.A."/>
            <person name="Paszkiewicz K."/>
            <person name="Jones T."/>
            <person name="Grant M."/>
            <person name="Ambacheew D."/>
            <person name="Muzemil S."/>
            <person name="Studholme D.J."/>
        </authorList>
    </citation>
    <scope>NUCLEOTIDE SEQUENCE [LARGE SCALE GENOMIC DNA]</scope>
</reference>
<feature type="region of interest" description="Disordered" evidence="4">
    <location>
        <begin position="466"/>
        <end position="488"/>
    </location>
</feature>
<evidence type="ECO:0000256" key="3">
    <source>
        <dbReference type="ARBA" id="ARBA00024378"/>
    </source>
</evidence>
<feature type="compositionally biased region" description="Basic and acidic residues" evidence="4">
    <location>
        <begin position="50"/>
        <end position="68"/>
    </location>
</feature>
<gene>
    <name evidence="6" type="ORF">B296_00055405</name>
</gene>
<comment type="similarity">
    <text evidence="2">Belongs to the IQD family.</text>
</comment>
<dbReference type="Pfam" id="PF00612">
    <property type="entry name" value="IQ"/>
    <property type="match status" value="1"/>
</dbReference>
<dbReference type="PANTHER" id="PTHR32295">
    <property type="entry name" value="IQ-DOMAIN 5-RELATED"/>
    <property type="match status" value="1"/>
</dbReference>
<dbReference type="PANTHER" id="PTHR32295:SF11">
    <property type="entry name" value="PROTEIN IQ-DOMAIN 22"/>
    <property type="match status" value="1"/>
</dbReference>
<name>A0A426X3X2_ENSVE</name>
<feature type="region of interest" description="Disordered" evidence="4">
    <location>
        <begin position="507"/>
        <end position="570"/>
    </location>
</feature>
<comment type="caution">
    <text evidence="6">The sequence shown here is derived from an EMBL/GenBank/DDBJ whole genome shotgun (WGS) entry which is preliminary data.</text>
</comment>
<feature type="region of interest" description="Disordered" evidence="4">
    <location>
        <begin position="323"/>
        <end position="342"/>
    </location>
</feature>
<organism evidence="6 7">
    <name type="scientific">Ensete ventricosum</name>
    <name type="common">Abyssinian banana</name>
    <name type="synonym">Musa ensete</name>
    <dbReference type="NCBI Taxonomy" id="4639"/>
    <lineage>
        <taxon>Eukaryota</taxon>
        <taxon>Viridiplantae</taxon>
        <taxon>Streptophyta</taxon>
        <taxon>Embryophyta</taxon>
        <taxon>Tracheophyta</taxon>
        <taxon>Spermatophyta</taxon>
        <taxon>Magnoliopsida</taxon>
        <taxon>Liliopsida</taxon>
        <taxon>Zingiberales</taxon>
        <taxon>Musaceae</taxon>
        <taxon>Ensete</taxon>
    </lineage>
</organism>
<protein>
    <recommendedName>
        <fullName evidence="5">DUF4005 domain-containing protein</fullName>
    </recommendedName>
</protein>
<evidence type="ECO:0000313" key="7">
    <source>
        <dbReference type="Proteomes" id="UP000287651"/>
    </source>
</evidence>
<feature type="compositionally biased region" description="Low complexity" evidence="4">
    <location>
        <begin position="468"/>
        <end position="479"/>
    </location>
</feature>
<evidence type="ECO:0000256" key="2">
    <source>
        <dbReference type="ARBA" id="ARBA00024341"/>
    </source>
</evidence>
<proteinExistence type="inferred from homology"/>
<dbReference type="Pfam" id="PF13178">
    <property type="entry name" value="DUF4005"/>
    <property type="match status" value="1"/>
</dbReference>
<evidence type="ECO:0000256" key="4">
    <source>
        <dbReference type="SAM" id="MobiDB-lite"/>
    </source>
</evidence>
<dbReference type="SMART" id="SM00015">
    <property type="entry name" value="IQ"/>
    <property type="match status" value="2"/>
</dbReference>
<feature type="domain" description="DUF4005" evidence="5">
    <location>
        <begin position="463"/>
        <end position="559"/>
    </location>
</feature>
<dbReference type="InterPro" id="IPR025064">
    <property type="entry name" value="DUF4005"/>
</dbReference>
<dbReference type="AlphaFoldDB" id="A0A426X3X2"/>
<comment type="subunit">
    <text evidence="3">Binds to multiple calmodulin (CaM) in the presence of Ca(2+) and CaM-like proteins.</text>
</comment>
<feature type="compositionally biased region" description="Basic residues" evidence="4">
    <location>
        <begin position="1"/>
        <end position="10"/>
    </location>
</feature>
<dbReference type="EMBL" id="AMZH03027362">
    <property type="protein sequence ID" value="RRT34182.1"/>
    <property type="molecule type" value="Genomic_DNA"/>
</dbReference>
<evidence type="ECO:0000313" key="6">
    <source>
        <dbReference type="EMBL" id="RRT34182.1"/>
    </source>
</evidence>
<feature type="non-terminal residue" evidence="6">
    <location>
        <position position="1"/>
    </location>
</feature>
<evidence type="ECO:0000256" key="1">
    <source>
        <dbReference type="ARBA" id="ARBA00022860"/>
    </source>
</evidence>